<dbReference type="EMBL" id="JADBEM010000001">
    <property type="protein sequence ID" value="MBE1606916.1"/>
    <property type="molecule type" value="Genomic_DNA"/>
</dbReference>
<evidence type="ECO:0000313" key="3">
    <source>
        <dbReference type="EMBL" id="MBE1606916.1"/>
    </source>
</evidence>
<accession>A0A927RJ73</accession>
<feature type="compositionally biased region" description="Polar residues" evidence="1">
    <location>
        <begin position="185"/>
        <end position="208"/>
    </location>
</feature>
<feature type="region of interest" description="Disordered" evidence="1">
    <location>
        <begin position="147"/>
        <end position="208"/>
    </location>
</feature>
<feature type="compositionally biased region" description="Basic residues" evidence="1">
    <location>
        <begin position="147"/>
        <end position="159"/>
    </location>
</feature>
<feature type="compositionally biased region" description="Basic residues" evidence="1">
    <location>
        <begin position="167"/>
        <end position="178"/>
    </location>
</feature>
<dbReference type="GO" id="GO:0015074">
    <property type="term" value="P:DNA integration"/>
    <property type="evidence" value="ECO:0007669"/>
    <property type="project" value="InterPro"/>
</dbReference>
<evidence type="ECO:0000313" key="4">
    <source>
        <dbReference type="Proteomes" id="UP000638648"/>
    </source>
</evidence>
<dbReference type="InterPro" id="IPR012337">
    <property type="entry name" value="RNaseH-like_sf"/>
</dbReference>
<dbReference type="GO" id="GO:0003676">
    <property type="term" value="F:nucleic acid binding"/>
    <property type="evidence" value="ECO:0007669"/>
    <property type="project" value="InterPro"/>
</dbReference>
<sequence>MKLLGATRLTKLLGPAKWTYYHLYVILDIYSRYVVGWLIAERESAVLAEKLLADTIAKHGIDREQLTVHADNGSAMASKPVAFLLADLGVTKTHSRPHLERQSLLRGAVPHPEVPARLPRQVRLDRRRSRVLPTLLHLVQHEALPLRHRLAPPHRRPLRTRRDPPRRPRPGAHRRSHPPPRTVRPQASRTTRPTNISMDQQTQPGTTS</sequence>
<dbReference type="SUPFAM" id="SSF53098">
    <property type="entry name" value="Ribonuclease H-like"/>
    <property type="match status" value="1"/>
</dbReference>
<dbReference type="InterPro" id="IPR001584">
    <property type="entry name" value="Integrase_cat-core"/>
</dbReference>
<gene>
    <name evidence="3" type="ORF">HEB94_003764</name>
</gene>
<dbReference type="PROSITE" id="PS50994">
    <property type="entry name" value="INTEGRASE"/>
    <property type="match status" value="1"/>
</dbReference>
<feature type="domain" description="Integrase catalytic" evidence="2">
    <location>
        <begin position="1"/>
        <end position="101"/>
    </location>
</feature>
<keyword evidence="4" id="KW-1185">Reference proteome</keyword>
<name>A0A927RJ73_9ACTN</name>
<dbReference type="AlphaFoldDB" id="A0A927RJ73"/>
<dbReference type="Proteomes" id="UP000638648">
    <property type="component" value="Unassembled WGS sequence"/>
</dbReference>
<comment type="caution">
    <text evidence="3">The sequence shown here is derived from an EMBL/GenBank/DDBJ whole genome shotgun (WGS) entry which is preliminary data.</text>
</comment>
<proteinExistence type="predicted"/>
<dbReference type="InterPro" id="IPR036397">
    <property type="entry name" value="RNaseH_sf"/>
</dbReference>
<reference evidence="3" key="1">
    <citation type="submission" date="2020-10" db="EMBL/GenBank/DDBJ databases">
        <title>Sequencing the genomes of 1000 actinobacteria strains.</title>
        <authorList>
            <person name="Klenk H.-P."/>
        </authorList>
    </citation>
    <scope>NUCLEOTIDE SEQUENCE</scope>
    <source>
        <strain evidence="3">DSM 45354</strain>
    </source>
</reference>
<protein>
    <recommendedName>
        <fullName evidence="2">Integrase catalytic domain-containing protein</fullName>
    </recommendedName>
</protein>
<organism evidence="3 4">
    <name type="scientific">Actinopolymorpha pittospori</name>
    <dbReference type="NCBI Taxonomy" id="648752"/>
    <lineage>
        <taxon>Bacteria</taxon>
        <taxon>Bacillati</taxon>
        <taxon>Actinomycetota</taxon>
        <taxon>Actinomycetes</taxon>
        <taxon>Propionibacteriales</taxon>
        <taxon>Actinopolymorphaceae</taxon>
        <taxon>Actinopolymorpha</taxon>
    </lineage>
</organism>
<evidence type="ECO:0000256" key="1">
    <source>
        <dbReference type="SAM" id="MobiDB-lite"/>
    </source>
</evidence>
<evidence type="ECO:0000259" key="2">
    <source>
        <dbReference type="PROSITE" id="PS50994"/>
    </source>
</evidence>
<dbReference type="Gene3D" id="3.30.420.10">
    <property type="entry name" value="Ribonuclease H-like superfamily/Ribonuclease H"/>
    <property type="match status" value="1"/>
</dbReference>
<dbReference type="Pfam" id="PF00665">
    <property type="entry name" value="rve"/>
    <property type="match status" value="1"/>
</dbReference>